<dbReference type="SUPFAM" id="SSF117916">
    <property type="entry name" value="Fe-S cluster assembly (FSCA) domain-like"/>
    <property type="match status" value="1"/>
</dbReference>
<dbReference type="GO" id="GO:0005506">
    <property type="term" value="F:iron ion binding"/>
    <property type="evidence" value="ECO:0007669"/>
    <property type="project" value="InterPro"/>
</dbReference>
<dbReference type="PANTHER" id="PTHR11178">
    <property type="entry name" value="IRON-SULFUR CLUSTER SCAFFOLD PROTEIN NFU-RELATED"/>
    <property type="match status" value="1"/>
</dbReference>
<dbReference type="EMBL" id="UOGG01000144">
    <property type="protein sequence ID" value="VAX31176.1"/>
    <property type="molecule type" value="Genomic_DNA"/>
</dbReference>
<dbReference type="InterPro" id="IPR036498">
    <property type="entry name" value="Nfu/NifU_N_sf"/>
</dbReference>
<evidence type="ECO:0000313" key="3">
    <source>
        <dbReference type="EMBL" id="VAX31176.1"/>
    </source>
</evidence>
<dbReference type="Gene3D" id="3.30.1370.70">
    <property type="entry name" value="Scaffold protein Nfu/NifU, N-terminal domain"/>
    <property type="match status" value="1"/>
</dbReference>
<feature type="domain" description="Scaffold protein Nfu/NifU N-terminal" evidence="2">
    <location>
        <begin position="45"/>
        <end position="131"/>
    </location>
</feature>
<evidence type="ECO:0000256" key="1">
    <source>
        <dbReference type="ARBA" id="ARBA00006420"/>
    </source>
</evidence>
<gene>
    <name evidence="3" type="ORF">MNBD_NITROSPINAE05-629</name>
</gene>
<dbReference type="Gene3D" id="3.30.300.130">
    <property type="entry name" value="Fe-S cluster assembly (FSCA)"/>
    <property type="match status" value="1"/>
</dbReference>
<dbReference type="GO" id="GO:0016226">
    <property type="term" value="P:iron-sulfur cluster assembly"/>
    <property type="evidence" value="ECO:0007669"/>
    <property type="project" value="InterPro"/>
</dbReference>
<dbReference type="GO" id="GO:0051536">
    <property type="term" value="F:iron-sulfur cluster binding"/>
    <property type="evidence" value="ECO:0007669"/>
    <property type="project" value="InterPro"/>
</dbReference>
<dbReference type="InterPro" id="IPR001075">
    <property type="entry name" value="NIF_FeS_clus_asmbl_NifU_C"/>
</dbReference>
<dbReference type="InterPro" id="IPR014824">
    <property type="entry name" value="Nfu/NifU_N"/>
</dbReference>
<evidence type="ECO:0000259" key="2">
    <source>
        <dbReference type="SMART" id="SM00932"/>
    </source>
</evidence>
<sequence>MGSFRGWLQKMFGIPAGNSQDIEAAPAPADIDPPIEKEDPHYEVIRVQPTPNPEAFQFIMNRQVIAHGTLTFESAEEAKGDPLGEALFEIFGVVNVFLKENFVTVTKSNVVGWHTVMETVGETIQEHLKFYEGNETPKENKPEIDPILEAFKKEEFPGYTDDEKTKVIDALLDVAVRPALSNDGGGIDVIGIEGSVVKIHYQGACGSCPSSTTGTLSYIENFLKEAVHPDLQVQAN</sequence>
<dbReference type="SMART" id="SM00932">
    <property type="entry name" value="Nfu_N"/>
    <property type="match status" value="1"/>
</dbReference>
<dbReference type="PANTHER" id="PTHR11178:SF1">
    <property type="entry name" value="NFU1 IRON-SULFUR CLUSTER SCAFFOLD HOMOLOG, MITOCHONDRIAL"/>
    <property type="match status" value="1"/>
</dbReference>
<organism evidence="3">
    <name type="scientific">hydrothermal vent metagenome</name>
    <dbReference type="NCBI Taxonomy" id="652676"/>
    <lineage>
        <taxon>unclassified sequences</taxon>
        <taxon>metagenomes</taxon>
        <taxon>ecological metagenomes</taxon>
    </lineage>
</organism>
<proteinExistence type="inferred from homology"/>
<comment type="similarity">
    <text evidence="1">Belongs to the NifU family.</text>
</comment>
<accession>A0A3B1CKV7</accession>
<reference evidence="3" key="1">
    <citation type="submission" date="2018-06" db="EMBL/GenBank/DDBJ databases">
        <authorList>
            <person name="Zhirakovskaya E."/>
        </authorList>
    </citation>
    <scope>NUCLEOTIDE SEQUENCE</scope>
</reference>
<name>A0A3B1CKV7_9ZZZZ</name>
<protein>
    <recommendedName>
        <fullName evidence="2">Scaffold protein Nfu/NifU N-terminal domain-containing protein</fullName>
    </recommendedName>
</protein>
<dbReference type="SUPFAM" id="SSF110836">
    <property type="entry name" value="Hypothetical protein SAV1430"/>
    <property type="match status" value="1"/>
</dbReference>
<dbReference type="Pfam" id="PF08712">
    <property type="entry name" value="Nfu_N"/>
    <property type="match status" value="1"/>
</dbReference>
<dbReference type="AlphaFoldDB" id="A0A3B1CKV7"/>
<dbReference type="Pfam" id="PF01106">
    <property type="entry name" value="NifU"/>
    <property type="match status" value="1"/>
</dbReference>
<dbReference type="InterPro" id="IPR034904">
    <property type="entry name" value="FSCA_dom_sf"/>
</dbReference>